<feature type="non-terminal residue" evidence="1">
    <location>
        <position position="242"/>
    </location>
</feature>
<gene>
    <name evidence="1" type="ORF">PTTG_09023</name>
</gene>
<reference evidence="2 3" key="3">
    <citation type="journal article" date="2017" name="G3 (Bethesda)">
        <title>Comparative analysis highlights variable genome content of wheat rusts and divergence of the mating loci.</title>
        <authorList>
            <person name="Cuomo C.A."/>
            <person name="Bakkeren G."/>
            <person name="Khalil H.B."/>
            <person name="Panwar V."/>
            <person name="Joly D."/>
            <person name="Linning R."/>
            <person name="Sakthikumar S."/>
            <person name="Song X."/>
            <person name="Adiconis X."/>
            <person name="Fan L."/>
            <person name="Goldberg J.M."/>
            <person name="Levin J.Z."/>
            <person name="Young S."/>
            <person name="Zeng Q."/>
            <person name="Anikster Y."/>
            <person name="Bruce M."/>
            <person name="Wang M."/>
            <person name="Yin C."/>
            <person name="McCallum B."/>
            <person name="Szabo L.J."/>
            <person name="Hulbert S."/>
            <person name="Chen X."/>
            <person name="Fellers J.P."/>
        </authorList>
    </citation>
    <scope>NUCLEOTIDE SEQUENCE</scope>
    <source>
        <strain evidence="2">isolate 1-1 / race 1 (BBBD)</strain>
        <strain evidence="3">Isolate 1-1 / race 1 (BBBD)</strain>
    </source>
</reference>
<dbReference type="AlphaFoldDB" id="A0A180G452"/>
<organism evidence="1">
    <name type="scientific">Puccinia triticina (isolate 1-1 / race 1 (BBBD))</name>
    <name type="common">Brown leaf rust fungus</name>
    <dbReference type="NCBI Taxonomy" id="630390"/>
    <lineage>
        <taxon>Eukaryota</taxon>
        <taxon>Fungi</taxon>
        <taxon>Dikarya</taxon>
        <taxon>Basidiomycota</taxon>
        <taxon>Pucciniomycotina</taxon>
        <taxon>Pucciniomycetes</taxon>
        <taxon>Pucciniales</taxon>
        <taxon>Pucciniaceae</taxon>
        <taxon>Puccinia</taxon>
    </lineage>
</organism>
<evidence type="ECO:0000313" key="2">
    <source>
        <dbReference type="EnsemblFungi" id="PTTG_09023-t43_1-p1"/>
    </source>
</evidence>
<sequence>MPAMPTKKKRIRILGLQKKHGLPVVEGYWDVANARLELENGVGCKTLPYGTMQFASPLGLLEGWRISHQVIESTEDVKVPDLTGFFHAVSYWLHGVQVYYNQVRKQIIGEMDGQLRQRKTGRLPSGKNFSLFAGDDIFTIDEIDTSHLRTIEGKKPDAAIYITTANLSQAVIVVIELGAKQAKWKEYKPFQHTKRHLPTFYLFYNPKLNNFEIMWKPQFHQPPTDPLELINTNSVIKPKRFL</sequence>
<dbReference type="EnsemblFungi" id="PTTG_09023-t43_1">
    <property type="protein sequence ID" value="PTTG_09023-t43_1-p1"/>
    <property type="gene ID" value="PTTG_09023"/>
</dbReference>
<keyword evidence="3" id="KW-1185">Reference proteome</keyword>
<protein>
    <submittedName>
        <fullName evidence="1 2">Uncharacterized protein</fullName>
    </submittedName>
</protein>
<evidence type="ECO:0000313" key="1">
    <source>
        <dbReference type="EMBL" id="OAV87378.1"/>
    </source>
</evidence>
<proteinExistence type="predicted"/>
<reference evidence="1" key="2">
    <citation type="submission" date="2016-05" db="EMBL/GenBank/DDBJ databases">
        <title>Comparative analysis highlights variable genome content of wheat rusts and divergence of the mating loci.</title>
        <authorList>
            <person name="Cuomo C.A."/>
            <person name="Bakkeren G."/>
            <person name="Szabo L."/>
            <person name="Khalil H."/>
            <person name="Joly D."/>
            <person name="Goldberg J."/>
            <person name="Young S."/>
            <person name="Zeng Q."/>
            <person name="Fellers J."/>
        </authorList>
    </citation>
    <scope>NUCLEOTIDE SEQUENCE [LARGE SCALE GENOMIC DNA]</scope>
    <source>
        <strain evidence="1">1-1 BBBD Race 1</strain>
    </source>
</reference>
<dbReference type="VEuPathDB" id="FungiDB:PTTG_09023"/>
<dbReference type="Proteomes" id="UP000005240">
    <property type="component" value="Unassembled WGS sequence"/>
</dbReference>
<reference evidence="1" key="1">
    <citation type="submission" date="2009-11" db="EMBL/GenBank/DDBJ databases">
        <authorList>
            <consortium name="The Broad Institute Genome Sequencing Platform"/>
            <person name="Ward D."/>
            <person name="Feldgarden M."/>
            <person name="Earl A."/>
            <person name="Young S.K."/>
            <person name="Zeng Q."/>
            <person name="Koehrsen M."/>
            <person name="Alvarado L."/>
            <person name="Berlin A."/>
            <person name="Bochicchio J."/>
            <person name="Borenstein D."/>
            <person name="Chapman S.B."/>
            <person name="Chen Z."/>
            <person name="Engels R."/>
            <person name="Freedman E."/>
            <person name="Gellesch M."/>
            <person name="Goldberg J."/>
            <person name="Griggs A."/>
            <person name="Gujja S."/>
            <person name="Heilman E."/>
            <person name="Heiman D."/>
            <person name="Hepburn T."/>
            <person name="Howarth C."/>
            <person name="Jen D."/>
            <person name="Larson L."/>
            <person name="Lewis B."/>
            <person name="Mehta T."/>
            <person name="Park D."/>
            <person name="Pearson M."/>
            <person name="Roberts A."/>
            <person name="Saif S."/>
            <person name="Shea T."/>
            <person name="Shenoy N."/>
            <person name="Sisk P."/>
            <person name="Stolte C."/>
            <person name="Sykes S."/>
            <person name="Thomson T."/>
            <person name="Walk T."/>
            <person name="White J."/>
            <person name="Yandava C."/>
            <person name="Izard J."/>
            <person name="Baranova O.V."/>
            <person name="Blanton J.M."/>
            <person name="Tanner A.C."/>
            <person name="Dewhirst F.E."/>
            <person name="Haas B."/>
            <person name="Nusbaum C."/>
            <person name="Birren B."/>
        </authorList>
    </citation>
    <scope>NUCLEOTIDE SEQUENCE [LARGE SCALE GENOMIC DNA]</scope>
    <source>
        <strain evidence="1">1-1 BBBD Race 1</strain>
    </source>
</reference>
<evidence type="ECO:0000313" key="3">
    <source>
        <dbReference type="Proteomes" id="UP000005240"/>
    </source>
</evidence>
<dbReference type="EMBL" id="ADAS02000436">
    <property type="protein sequence ID" value="OAV87378.1"/>
    <property type="molecule type" value="Genomic_DNA"/>
</dbReference>
<dbReference type="OrthoDB" id="10623288at2759"/>
<name>A0A180G452_PUCT1</name>
<accession>A0A180G452</accession>
<reference evidence="2" key="4">
    <citation type="submission" date="2025-05" db="UniProtKB">
        <authorList>
            <consortium name="EnsemblFungi"/>
        </authorList>
    </citation>
    <scope>IDENTIFICATION</scope>
    <source>
        <strain evidence="2">isolate 1-1 / race 1 (BBBD)</strain>
    </source>
</reference>